<dbReference type="KEGG" id="hrr:HZS55_20805"/>
<gene>
    <name evidence="2" type="ORF">HZS55_20805</name>
</gene>
<sequence length="128" mass="14457">MPARDPSFAIPGRPERTYPRSGGVEYEGETVFVLTPEADRSDGDLEALVTDVIDADTYRSGDFMELPMPLYLVRDEATADVFRVTVRNRAVQLHVLPETDSEGLSRFYDRICRESDCEWSVACRTDFG</sequence>
<dbReference type="EMBL" id="CP058910">
    <property type="protein sequence ID" value="QLH79581.1"/>
    <property type="molecule type" value="Genomic_DNA"/>
</dbReference>
<protein>
    <submittedName>
        <fullName evidence="2">Uncharacterized protein</fullName>
    </submittedName>
</protein>
<dbReference type="AlphaFoldDB" id="A0A7D5P5G1"/>
<feature type="region of interest" description="Disordered" evidence="1">
    <location>
        <begin position="1"/>
        <end position="22"/>
    </location>
</feature>
<dbReference type="GeneID" id="56080358"/>
<evidence type="ECO:0000313" key="2">
    <source>
        <dbReference type="EMBL" id="QLH79581.1"/>
    </source>
</evidence>
<evidence type="ECO:0000256" key="1">
    <source>
        <dbReference type="SAM" id="MobiDB-lite"/>
    </source>
</evidence>
<name>A0A7D5P5G1_9EURY</name>
<keyword evidence="3" id="KW-1185">Reference proteome</keyword>
<evidence type="ECO:0000313" key="3">
    <source>
        <dbReference type="Proteomes" id="UP000509667"/>
    </source>
</evidence>
<dbReference type="RefSeq" id="WP_179909446.1">
    <property type="nucleotide sequence ID" value="NZ_CP058910.1"/>
</dbReference>
<dbReference type="Proteomes" id="UP000509667">
    <property type="component" value="Chromosome"/>
</dbReference>
<organism evidence="2 3">
    <name type="scientific">Halosimplex rubrum</name>
    <dbReference type="NCBI Taxonomy" id="869889"/>
    <lineage>
        <taxon>Archaea</taxon>
        <taxon>Methanobacteriati</taxon>
        <taxon>Methanobacteriota</taxon>
        <taxon>Stenosarchaea group</taxon>
        <taxon>Halobacteria</taxon>
        <taxon>Halobacteriales</taxon>
        <taxon>Haloarculaceae</taxon>
        <taxon>Halosimplex</taxon>
    </lineage>
</organism>
<accession>A0A7D5P5G1</accession>
<dbReference type="OrthoDB" id="209683at2157"/>
<proteinExistence type="predicted"/>
<reference evidence="2 3" key="1">
    <citation type="submission" date="2020-07" db="EMBL/GenBank/DDBJ databases">
        <title>Halosimplex pelagicum sp. nov. and Halosimplex rubrum sp. nov., isolated from salted brown alga Laminaria, and emended description of the genus Halosimplex.</title>
        <authorList>
            <person name="Cui H."/>
        </authorList>
    </citation>
    <scope>NUCLEOTIDE SEQUENCE [LARGE SCALE GENOMIC DNA]</scope>
    <source>
        <strain evidence="2 3">R27</strain>
    </source>
</reference>